<feature type="domain" description="PAC" evidence="16">
    <location>
        <begin position="469"/>
        <end position="523"/>
    </location>
</feature>
<dbReference type="FunFam" id="3.30.565.10:FF:000010">
    <property type="entry name" value="Sensor histidine kinase RcsC"/>
    <property type="match status" value="1"/>
</dbReference>
<dbReference type="InterPro" id="IPR005467">
    <property type="entry name" value="His_kinase_dom"/>
</dbReference>
<evidence type="ECO:0000256" key="5">
    <source>
        <dbReference type="ARBA" id="ARBA00022741"/>
    </source>
</evidence>
<keyword evidence="6 17" id="KW-0418">Kinase</keyword>
<evidence type="ECO:0000256" key="9">
    <source>
        <dbReference type="ARBA" id="ARBA00064003"/>
    </source>
</evidence>
<dbReference type="SUPFAM" id="SSF55785">
    <property type="entry name" value="PYP-like sensor domain (PAS domain)"/>
    <property type="match status" value="1"/>
</dbReference>
<dbReference type="InterPro" id="IPR004358">
    <property type="entry name" value="Sig_transdc_His_kin-like_C"/>
</dbReference>
<feature type="modified residue" description="4-aspartylphosphate" evidence="11">
    <location>
        <position position="997"/>
    </location>
</feature>
<keyword evidence="7" id="KW-0067">ATP-binding</keyword>
<dbReference type="GO" id="GO:0000155">
    <property type="term" value="F:phosphorelay sensor kinase activity"/>
    <property type="evidence" value="ECO:0007669"/>
    <property type="project" value="InterPro"/>
</dbReference>
<evidence type="ECO:0000256" key="11">
    <source>
        <dbReference type="PROSITE-ProRule" id="PRU00169"/>
    </source>
</evidence>
<comment type="subunit">
    <text evidence="9">At low DSF concentrations, interacts with RpfF.</text>
</comment>
<evidence type="ECO:0000256" key="10">
    <source>
        <dbReference type="ARBA" id="ARBA00068150"/>
    </source>
</evidence>
<dbReference type="InterPro" id="IPR003594">
    <property type="entry name" value="HATPase_dom"/>
</dbReference>
<dbReference type="PROSITE" id="PS50113">
    <property type="entry name" value="PAC"/>
    <property type="match status" value="1"/>
</dbReference>
<evidence type="ECO:0000313" key="18">
    <source>
        <dbReference type="Proteomes" id="UP000315303"/>
    </source>
</evidence>
<dbReference type="SMART" id="SM00387">
    <property type="entry name" value="HATPase_c"/>
    <property type="match status" value="1"/>
</dbReference>
<feature type="domain" description="Response regulatory" evidence="14">
    <location>
        <begin position="945"/>
        <end position="1067"/>
    </location>
</feature>
<dbReference type="PRINTS" id="PR00344">
    <property type="entry name" value="BCTRLSENSOR"/>
</dbReference>
<dbReference type="FunFam" id="1.10.287.130:FF:000002">
    <property type="entry name" value="Two-component osmosensing histidine kinase"/>
    <property type="match status" value="1"/>
</dbReference>
<feature type="domain" description="Response regulatory" evidence="14">
    <location>
        <begin position="779"/>
        <end position="897"/>
    </location>
</feature>
<reference evidence="17 18" key="1">
    <citation type="submission" date="2019-01" db="EMBL/GenBank/DDBJ databases">
        <title>Litorilituus lipolytica sp. nov., isolated from intertidal sand of the Yellow Sea in China.</title>
        <authorList>
            <person name="Liu A."/>
        </authorList>
    </citation>
    <scope>NUCLEOTIDE SEQUENCE [LARGE SCALE GENOMIC DNA]</scope>
    <source>
        <strain evidence="17 18">RZ04</strain>
    </source>
</reference>
<dbReference type="InterPro" id="IPR003661">
    <property type="entry name" value="HisK_dim/P_dom"/>
</dbReference>
<accession>A0A502KU64</accession>
<dbReference type="CDD" id="cd16922">
    <property type="entry name" value="HATPase_EvgS-ArcB-TorS-like"/>
    <property type="match status" value="1"/>
</dbReference>
<dbReference type="PROSITE" id="PS50109">
    <property type="entry name" value="HIS_KIN"/>
    <property type="match status" value="1"/>
</dbReference>
<organism evidence="17 18">
    <name type="scientific">Litorilituus lipolyticus</name>
    <dbReference type="NCBI Taxonomy" id="2491017"/>
    <lineage>
        <taxon>Bacteria</taxon>
        <taxon>Pseudomonadati</taxon>
        <taxon>Pseudomonadota</taxon>
        <taxon>Gammaproteobacteria</taxon>
        <taxon>Alteromonadales</taxon>
        <taxon>Colwelliaceae</taxon>
        <taxon>Litorilituus</taxon>
    </lineage>
</organism>
<dbReference type="Proteomes" id="UP000315303">
    <property type="component" value="Unassembled WGS sequence"/>
</dbReference>
<evidence type="ECO:0000313" key="17">
    <source>
        <dbReference type="EMBL" id="TPH13949.1"/>
    </source>
</evidence>
<comment type="caution">
    <text evidence="17">The sequence shown here is derived from an EMBL/GenBank/DDBJ whole genome shotgun (WGS) entry which is preliminary data.</text>
</comment>
<dbReference type="PROSITE" id="PS50110">
    <property type="entry name" value="RESPONSE_REGULATORY"/>
    <property type="match status" value="2"/>
</dbReference>
<dbReference type="Gene3D" id="3.30.450.20">
    <property type="entry name" value="PAS domain"/>
    <property type="match status" value="1"/>
</dbReference>
<dbReference type="Gene3D" id="3.30.565.10">
    <property type="entry name" value="Histidine kinase-like ATPase, C-terminal domain"/>
    <property type="match status" value="1"/>
</dbReference>
<evidence type="ECO:0000256" key="6">
    <source>
        <dbReference type="ARBA" id="ARBA00022777"/>
    </source>
</evidence>
<dbReference type="EMBL" id="SAWY01000027">
    <property type="protein sequence ID" value="TPH13949.1"/>
    <property type="molecule type" value="Genomic_DNA"/>
</dbReference>
<dbReference type="AlphaFoldDB" id="A0A502KU64"/>
<evidence type="ECO:0000256" key="7">
    <source>
        <dbReference type="ARBA" id="ARBA00022840"/>
    </source>
</evidence>
<keyword evidence="18" id="KW-1185">Reference proteome</keyword>
<keyword evidence="12" id="KW-0472">Membrane</keyword>
<evidence type="ECO:0000256" key="1">
    <source>
        <dbReference type="ARBA" id="ARBA00000085"/>
    </source>
</evidence>
<gene>
    <name evidence="17" type="ORF">EPA86_12595</name>
</gene>
<dbReference type="SUPFAM" id="SSF55874">
    <property type="entry name" value="ATPase domain of HSP90 chaperone/DNA topoisomerase II/histidine kinase"/>
    <property type="match status" value="1"/>
</dbReference>
<evidence type="ECO:0000256" key="4">
    <source>
        <dbReference type="ARBA" id="ARBA00022679"/>
    </source>
</evidence>
<evidence type="ECO:0000256" key="8">
    <source>
        <dbReference type="ARBA" id="ARBA00023012"/>
    </source>
</evidence>
<evidence type="ECO:0000259" key="15">
    <source>
        <dbReference type="PROSITE" id="PS50112"/>
    </source>
</evidence>
<keyword evidence="4" id="KW-0808">Transferase</keyword>
<evidence type="ECO:0000256" key="2">
    <source>
        <dbReference type="ARBA" id="ARBA00012438"/>
    </source>
</evidence>
<sequence length="1071" mass="118877">MSNNTLKKFGKSKLFYRWIVFLNVIIVCLALLLAYWAVEQNYQSTQKNWQSNLSTIRATTQEVLDIWGSNQKQKIKSIASDPKIHQLAQDQLGLYMAGRDITNSFELHELRKIFKRLQDVSQHKGFFLIAPDGTNIGSMRDSNLALKNLVYLTRNENFKQALKGETVFVLPMVSDVIIANTPNISGQNFPSTMFILTPLIVDGGNVVGVLAERLDPLGEFSKILTLGRIGDSGETYVVNTHGKMISDSRFSKQLTALNMIQPVSQSILSIDIKDPQTHKLTHAAQQALNKKTGSNVQGYIDYRGVEVIGSWAWSDNIQAAVITEVDKVEGYQSFSIARFTILLILSVLVLVSIGISLFIVAMSNKANKVLAKANNSLEARVKQRTQQLEFSQEQVIENERKLQIVLDNISALIYLKDLQGVYLLVNKEWETTLGLKTEDVVGKTDLQIFPEEIAQSFISTDQEAIQNVNTVQIENIAPDTLGNIKTYWTSKIPIIGETGQVTGVLGVSVDITARKTMEAELINAKELAEQANVAKGEFLASMSHEIRTPMNGILGMLGLVIDSELNQNQRKKLEIAQDSANSLLTILNDILDFSKIEAGKIEIEQVDFDLRELFEKIIRSFAFRAEDKQIELVLDLSKVKQSRIKSDPTRLRQIVTNLLGNAIKFTNTGEVVCKVSLSSVNNNALILEVAIKDTGIGIPQEKLTQLFESFSQVDSSTTRKYGGTGLGLAICKRLSTLLGGDIHVESDYKVGSCFTINIPVQESESKKHYLPYLDMNNLSVLVVDDNNTNRMVFAEQLAAWGATVIHAVDAKDALDIIRQYGQQINLALVDMHMPKMDGLTLCRKIRAEQENNHIKLILMTSLSEVEDKSNLVNIGINGFFTKPVTTSDLLDGLSVVVNEGNDILNEGQLVTSSFLNSYDHHVDEDKTNINGNANEKVVKGTKKANILVVEDNRVNQMVLKGVLAKLGLTCEIAQHGIDALDKLNAYPNKYYDLIIMDCQMPEMDGYQATQAIRQGEAGAHNMGINIVALTAHAMATDKEKCISAGMNDYLRKPVEKEALIEVLNKYRISTG</sequence>
<evidence type="ECO:0000259" key="16">
    <source>
        <dbReference type="PROSITE" id="PS50113"/>
    </source>
</evidence>
<evidence type="ECO:0000256" key="12">
    <source>
        <dbReference type="SAM" id="Phobius"/>
    </source>
</evidence>
<keyword evidence="8" id="KW-0902">Two-component regulatory system</keyword>
<dbReference type="NCBIfam" id="TIGR00229">
    <property type="entry name" value="sensory_box"/>
    <property type="match status" value="1"/>
</dbReference>
<dbReference type="Pfam" id="PF02518">
    <property type="entry name" value="HATPase_c"/>
    <property type="match status" value="1"/>
</dbReference>
<dbReference type="Gene3D" id="3.40.50.2300">
    <property type="match status" value="2"/>
</dbReference>
<feature type="transmembrane region" description="Helical" evidence="12">
    <location>
        <begin position="339"/>
        <end position="362"/>
    </location>
</feature>
<dbReference type="SUPFAM" id="SSF52172">
    <property type="entry name" value="CheY-like"/>
    <property type="match status" value="2"/>
</dbReference>
<dbReference type="PROSITE" id="PS50112">
    <property type="entry name" value="PAS"/>
    <property type="match status" value="1"/>
</dbReference>
<dbReference type="SMART" id="SM00448">
    <property type="entry name" value="REC"/>
    <property type="match status" value="2"/>
</dbReference>
<dbReference type="RefSeq" id="WP_140604126.1">
    <property type="nucleotide sequence ID" value="NZ_SAWY01000027.1"/>
</dbReference>
<feature type="modified residue" description="4-aspartylphosphate" evidence="11">
    <location>
        <position position="830"/>
    </location>
</feature>
<dbReference type="Pfam" id="PF00512">
    <property type="entry name" value="HisKA"/>
    <property type="match status" value="1"/>
</dbReference>
<feature type="domain" description="Histidine kinase" evidence="13">
    <location>
        <begin position="541"/>
        <end position="762"/>
    </location>
</feature>
<dbReference type="SMART" id="SM00388">
    <property type="entry name" value="HisKA"/>
    <property type="match status" value="1"/>
</dbReference>
<comment type="catalytic activity">
    <reaction evidence="1">
        <text>ATP + protein L-histidine = ADP + protein N-phospho-L-histidine.</text>
        <dbReference type="EC" id="2.7.13.3"/>
    </reaction>
</comment>
<dbReference type="GO" id="GO:0005524">
    <property type="term" value="F:ATP binding"/>
    <property type="evidence" value="ECO:0007669"/>
    <property type="project" value="UniProtKB-KW"/>
</dbReference>
<dbReference type="PANTHER" id="PTHR45339:SF1">
    <property type="entry name" value="HYBRID SIGNAL TRANSDUCTION HISTIDINE KINASE J"/>
    <property type="match status" value="1"/>
</dbReference>
<dbReference type="CDD" id="cd17546">
    <property type="entry name" value="REC_hyHK_CKI1_RcsC-like"/>
    <property type="match status" value="2"/>
</dbReference>
<keyword evidence="12" id="KW-0812">Transmembrane</keyword>
<keyword evidence="3 11" id="KW-0597">Phosphoprotein</keyword>
<dbReference type="Pfam" id="PF08448">
    <property type="entry name" value="PAS_4"/>
    <property type="match status" value="1"/>
</dbReference>
<dbReference type="InterPro" id="IPR001789">
    <property type="entry name" value="Sig_transdc_resp-reg_receiver"/>
</dbReference>
<keyword evidence="12" id="KW-1133">Transmembrane helix</keyword>
<dbReference type="InterPro" id="IPR000700">
    <property type="entry name" value="PAS-assoc_C"/>
</dbReference>
<evidence type="ECO:0000259" key="14">
    <source>
        <dbReference type="PROSITE" id="PS50110"/>
    </source>
</evidence>
<keyword evidence="5" id="KW-0547">Nucleotide-binding</keyword>
<proteinExistence type="predicted"/>
<dbReference type="InterPro" id="IPR013656">
    <property type="entry name" value="PAS_4"/>
</dbReference>
<feature type="transmembrane region" description="Helical" evidence="12">
    <location>
        <begin position="15"/>
        <end position="38"/>
    </location>
</feature>
<dbReference type="PANTHER" id="PTHR45339">
    <property type="entry name" value="HYBRID SIGNAL TRANSDUCTION HISTIDINE KINASE J"/>
    <property type="match status" value="1"/>
</dbReference>
<dbReference type="CDD" id="cd00082">
    <property type="entry name" value="HisKA"/>
    <property type="match status" value="1"/>
</dbReference>
<evidence type="ECO:0000256" key="3">
    <source>
        <dbReference type="ARBA" id="ARBA00022553"/>
    </source>
</evidence>
<dbReference type="OrthoDB" id="9810730at2"/>
<dbReference type="InterPro" id="IPR036097">
    <property type="entry name" value="HisK_dim/P_sf"/>
</dbReference>
<dbReference type="InterPro" id="IPR011006">
    <property type="entry name" value="CheY-like_superfamily"/>
</dbReference>
<dbReference type="InterPro" id="IPR036890">
    <property type="entry name" value="HATPase_C_sf"/>
</dbReference>
<dbReference type="Pfam" id="PF00072">
    <property type="entry name" value="Response_reg"/>
    <property type="match status" value="2"/>
</dbReference>
<dbReference type="SUPFAM" id="SSF47384">
    <property type="entry name" value="Homodimeric domain of signal transducing histidine kinase"/>
    <property type="match status" value="1"/>
</dbReference>
<name>A0A502KU64_9GAMM</name>
<dbReference type="Gene3D" id="1.10.287.130">
    <property type="match status" value="1"/>
</dbReference>
<dbReference type="CDD" id="cd00130">
    <property type="entry name" value="PAS"/>
    <property type="match status" value="1"/>
</dbReference>
<dbReference type="InterPro" id="IPR000014">
    <property type="entry name" value="PAS"/>
</dbReference>
<feature type="domain" description="PAS" evidence="15">
    <location>
        <begin position="398"/>
        <end position="468"/>
    </location>
</feature>
<dbReference type="InterPro" id="IPR035965">
    <property type="entry name" value="PAS-like_dom_sf"/>
</dbReference>
<evidence type="ECO:0000259" key="13">
    <source>
        <dbReference type="PROSITE" id="PS50109"/>
    </source>
</evidence>
<protein>
    <recommendedName>
        <fullName evidence="10">Sensory/regulatory protein RpfC</fullName>
        <ecNumber evidence="2">2.7.13.3</ecNumber>
    </recommendedName>
</protein>
<dbReference type="SMART" id="SM00091">
    <property type="entry name" value="PAS"/>
    <property type="match status" value="1"/>
</dbReference>
<dbReference type="EC" id="2.7.13.3" evidence="2"/>